<evidence type="ECO:0000256" key="1">
    <source>
        <dbReference type="ARBA" id="ARBA00007447"/>
    </source>
</evidence>
<evidence type="ECO:0000259" key="7">
    <source>
        <dbReference type="PROSITE" id="PS51767"/>
    </source>
</evidence>
<keyword evidence="2" id="KW-0645">Protease</keyword>
<evidence type="ECO:0000256" key="6">
    <source>
        <dbReference type="SAM" id="SignalP"/>
    </source>
</evidence>
<dbReference type="Gene3D" id="2.40.70.10">
    <property type="entry name" value="Acid Proteases"/>
    <property type="match status" value="2"/>
</dbReference>
<name>A0A6A6BUN3_9PEZI</name>
<dbReference type="SUPFAM" id="SSF50630">
    <property type="entry name" value="Acid proteases"/>
    <property type="match status" value="1"/>
</dbReference>
<evidence type="ECO:0000313" key="8">
    <source>
        <dbReference type="EMBL" id="KAF2146371.1"/>
    </source>
</evidence>
<dbReference type="Proteomes" id="UP000799438">
    <property type="component" value="Unassembled WGS sequence"/>
</dbReference>
<evidence type="ECO:0000256" key="2">
    <source>
        <dbReference type="ARBA" id="ARBA00022670"/>
    </source>
</evidence>
<dbReference type="PANTHER" id="PTHR47966:SF2">
    <property type="entry name" value="ASPERGILLOPEPSIN-1-RELATED"/>
    <property type="match status" value="1"/>
</dbReference>
<organism evidence="8 9">
    <name type="scientific">Aplosporella prunicola CBS 121167</name>
    <dbReference type="NCBI Taxonomy" id="1176127"/>
    <lineage>
        <taxon>Eukaryota</taxon>
        <taxon>Fungi</taxon>
        <taxon>Dikarya</taxon>
        <taxon>Ascomycota</taxon>
        <taxon>Pezizomycotina</taxon>
        <taxon>Dothideomycetes</taxon>
        <taxon>Dothideomycetes incertae sedis</taxon>
        <taxon>Botryosphaeriales</taxon>
        <taxon>Aplosporellaceae</taxon>
        <taxon>Aplosporella</taxon>
    </lineage>
</organism>
<keyword evidence="9" id="KW-1185">Reference proteome</keyword>
<reference evidence="8" key="1">
    <citation type="journal article" date="2020" name="Stud. Mycol.">
        <title>101 Dothideomycetes genomes: a test case for predicting lifestyles and emergence of pathogens.</title>
        <authorList>
            <person name="Haridas S."/>
            <person name="Albert R."/>
            <person name="Binder M."/>
            <person name="Bloem J."/>
            <person name="Labutti K."/>
            <person name="Salamov A."/>
            <person name="Andreopoulos B."/>
            <person name="Baker S."/>
            <person name="Barry K."/>
            <person name="Bills G."/>
            <person name="Bluhm B."/>
            <person name="Cannon C."/>
            <person name="Castanera R."/>
            <person name="Culley D."/>
            <person name="Daum C."/>
            <person name="Ezra D."/>
            <person name="Gonzalez J."/>
            <person name="Henrissat B."/>
            <person name="Kuo A."/>
            <person name="Liang C."/>
            <person name="Lipzen A."/>
            <person name="Lutzoni F."/>
            <person name="Magnuson J."/>
            <person name="Mondo S."/>
            <person name="Nolan M."/>
            <person name="Ohm R."/>
            <person name="Pangilinan J."/>
            <person name="Park H.-J."/>
            <person name="Ramirez L."/>
            <person name="Alfaro M."/>
            <person name="Sun H."/>
            <person name="Tritt A."/>
            <person name="Yoshinaga Y."/>
            <person name="Zwiers L.-H."/>
            <person name="Turgeon B."/>
            <person name="Goodwin S."/>
            <person name="Spatafora J."/>
            <person name="Crous P."/>
            <person name="Grigoriev I."/>
        </authorList>
    </citation>
    <scope>NUCLEOTIDE SEQUENCE</scope>
    <source>
        <strain evidence="8">CBS 121167</strain>
    </source>
</reference>
<dbReference type="PROSITE" id="PS51767">
    <property type="entry name" value="PEPTIDASE_A1"/>
    <property type="match status" value="1"/>
</dbReference>
<dbReference type="InterPro" id="IPR033121">
    <property type="entry name" value="PEPTIDASE_A1"/>
</dbReference>
<gene>
    <name evidence="8" type="ORF">K452DRAFT_283644</name>
</gene>
<dbReference type="Pfam" id="PF00026">
    <property type="entry name" value="Asp"/>
    <property type="match status" value="1"/>
</dbReference>
<dbReference type="InterPro" id="IPR001461">
    <property type="entry name" value="Aspartic_peptidase_A1"/>
</dbReference>
<dbReference type="CDD" id="cd06097">
    <property type="entry name" value="Aspergillopepsin_like"/>
    <property type="match status" value="1"/>
</dbReference>
<keyword evidence="6" id="KW-0732">Signal</keyword>
<dbReference type="GO" id="GO:0004190">
    <property type="term" value="F:aspartic-type endopeptidase activity"/>
    <property type="evidence" value="ECO:0007669"/>
    <property type="project" value="UniProtKB-KW"/>
</dbReference>
<evidence type="ECO:0000256" key="3">
    <source>
        <dbReference type="ARBA" id="ARBA00022750"/>
    </source>
</evidence>
<dbReference type="GeneID" id="54297301"/>
<accession>A0A6A6BUN3</accession>
<dbReference type="EMBL" id="ML995476">
    <property type="protein sequence ID" value="KAF2146371.1"/>
    <property type="molecule type" value="Genomic_DNA"/>
</dbReference>
<dbReference type="InterPro" id="IPR021109">
    <property type="entry name" value="Peptidase_aspartic_dom_sf"/>
</dbReference>
<feature type="active site" evidence="5">
    <location>
        <position position="293"/>
    </location>
</feature>
<comment type="similarity">
    <text evidence="1">Belongs to the peptidase A1 family.</text>
</comment>
<dbReference type="RefSeq" id="XP_033402080.1">
    <property type="nucleotide sequence ID" value="XM_033539805.1"/>
</dbReference>
<feature type="signal peptide" evidence="6">
    <location>
        <begin position="1"/>
        <end position="18"/>
    </location>
</feature>
<feature type="chain" id="PRO_5025611590" description="Peptidase A1 domain-containing protein" evidence="6">
    <location>
        <begin position="19"/>
        <end position="410"/>
    </location>
</feature>
<dbReference type="PANTHER" id="PTHR47966">
    <property type="entry name" value="BETA-SITE APP-CLEAVING ENZYME, ISOFORM A-RELATED"/>
    <property type="match status" value="1"/>
</dbReference>
<dbReference type="InterPro" id="IPR034163">
    <property type="entry name" value="Aspergillopepsin-like_cat_dom"/>
</dbReference>
<proteinExistence type="inferred from homology"/>
<dbReference type="AlphaFoldDB" id="A0A6A6BUN3"/>
<dbReference type="GO" id="GO:0006508">
    <property type="term" value="P:proteolysis"/>
    <property type="evidence" value="ECO:0007669"/>
    <property type="project" value="UniProtKB-KW"/>
</dbReference>
<feature type="domain" description="Peptidase A1" evidence="7">
    <location>
        <begin position="95"/>
        <end position="401"/>
    </location>
</feature>
<keyword evidence="4" id="KW-0378">Hydrolase</keyword>
<dbReference type="OrthoDB" id="2747330at2759"/>
<protein>
    <recommendedName>
        <fullName evidence="7">Peptidase A1 domain-containing protein</fullName>
    </recommendedName>
</protein>
<evidence type="ECO:0000256" key="4">
    <source>
        <dbReference type="ARBA" id="ARBA00022801"/>
    </source>
</evidence>
<keyword evidence="3" id="KW-0064">Aspartyl protease</keyword>
<dbReference type="PRINTS" id="PR00792">
    <property type="entry name" value="PEPSIN"/>
</dbReference>
<sequence length="410" mass="44151">MRTVFFTALLGLISFADTKPLEKRNQGVTLSEEPAGRVARSGPLELEKLFKRYNAPAPAHVRRAAKRALAEHEKRDGGANGSVVATPQAGYDIAYMVPVTVGNKKVHLKVDTGSSDFWALSTLIPSADAGTHNLYEPSSSRVADWTWGTHYLDGSYAEGVVYEDKVELGSLTFEKQVIEAANMVSDKFTDSPYDGLMGMAFDKVNTVKPVKQQSFFNNIKTHLPQALFTANLKKGAAGSYTFGTINPDEYTGDISYVPVDASKGLWEFTTDGYSVGNNGSATNSSASWPGIMDTGSSLLTLPADVVRTYYAAVPGAVNSPVWGAWVFPCDTVLPAWSAVIGGKTATVPGAYINYAPVDAQTCFGGIQENHGMDTSIYGDIFIKSQFVVFDQTQATPRIGLARQSGVVYPF</sequence>
<feature type="active site" evidence="5">
    <location>
        <position position="111"/>
    </location>
</feature>
<evidence type="ECO:0000313" key="9">
    <source>
        <dbReference type="Proteomes" id="UP000799438"/>
    </source>
</evidence>
<evidence type="ECO:0000256" key="5">
    <source>
        <dbReference type="PIRSR" id="PIRSR601461-1"/>
    </source>
</evidence>